<dbReference type="KEGG" id="hfv:R50_1709"/>
<accession>A0A6F8ZGY9</accession>
<evidence type="ECO:0000313" key="2">
    <source>
        <dbReference type="EMBL" id="CAB1129210.1"/>
    </source>
</evidence>
<evidence type="ECO:0000313" key="3">
    <source>
        <dbReference type="Proteomes" id="UP000503399"/>
    </source>
</evidence>
<proteinExistence type="predicted"/>
<dbReference type="Proteomes" id="UP000503399">
    <property type="component" value="Chromosome"/>
</dbReference>
<feature type="region of interest" description="Disordered" evidence="1">
    <location>
        <begin position="173"/>
        <end position="196"/>
    </location>
</feature>
<dbReference type="EMBL" id="LR778114">
    <property type="protein sequence ID" value="CAB1129210.1"/>
    <property type="molecule type" value="Genomic_DNA"/>
</dbReference>
<keyword evidence="3" id="KW-1185">Reference proteome</keyword>
<dbReference type="AlphaFoldDB" id="A0A6F8ZGY9"/>
<reference evidence="2 3" key="1">
    <citation type="submission" date="2020-02" db="EMBL/GenBank/DDBJ databases">
        <authorList>
            <person name="Hogendoorn C."/>
        </authorList>
    </citation>
    <scope>NUCLEOTIDE SEQUENCE [LARGE SCALE GENOMIC DNA]</scope>
    <source>
        <strain evidence="2">R501</strain>
    </source>
</reference>
<name>A0A6F8ZGY9_9FIRM</name>
<gene>
    <name evidence="2" type="ORF">R50_1709</name>
</gene>
<evidence type="ECO:0000256" key="1">
    <source>
        <dbReference type="SAM" id="MobiDB-lite"/>
    </source>
</evidence>
<protein>
    <submittedName>
        <fullName evidence="2">Uncharacterized protein</fullName>
    </submittedName>
</protein>
<organism evidence="2 3">
    <name type="scientific">Candidatus Hydrogenisulfobacillus filiaventi</name>
    <dbReference type="NCBI Taxonomy" id="2707344"/>
    <lineage>
        <taxon>Bacteria</taxon>
        <taxon>Bacillati</taxon>
        <taxon>Bacillota</taxon>
        <taxon>Clostridia</taxon>
        <taxon>Eubacteriales</taxon>
        <taxon>Clostridiales Family XVII. Incertae Sedis</taxon>
        <taxon>Candidatus Hydrogenisulfobacillus</taxon>
    </lineage>
</organism>
<sequence>MGLFLAVAARAAAAYGPGLVVDAEWGIGDLTAALPGGERWVAPAALAALVRRRLPGVLGQAIRSPSVLDPDPPLPAPAAWQEVLAAADPWQGWYLGRDPRRPPVLQVLEHLDLVLLVPGTGTGLVPALRLAEVLRLAVPRLAMAAAGLGGSGSAAAEWRRRTGLEWWSLPEAAGPAGGWPRRLRSGGLRAAERGPR</sequence>